<reference evidence="5 6" key="1">
    <citation type="submission" date="2016-01" db="EMBL/GenBank/DDBJ databases">
        <title>Streptomyces amritsarensis strain MTCC 11845 genome sequencing and assembly.</title>
        <authorList>
            <person name="Sharma D."/>
            <person name="Nair G.R."/>
            <person name="Kaur G."/>
            <person name="Manhas R.K."/>
            <person name="Mayilraj S."/>
        </authorList>
    </citation>
    <scope>NUCLEOTIDE SEQUENCE [LARGE SCALE GENOMIC DNA]</scope>
    <source>
        <strain evidence="5 6">MTCC 11845</strain>
    </source>
</reference>
<dbReference type="RefSeq" id="WP_076046806.1">
    <property type="nucleotide sequence ID" value="NZ_MQUR01000124.1"/>
</dbReference>
<dbReference type="CDD" id="cd12117">
    <property type="entry name" value="A_NRPS_Srf_like"/>
    <property type="match status" value="1"/>
</dbReference>
<name>A0ABX3FW63_9ACTN</name>
<dbReference type="InterPro" id="IPR036736">
    <property type="entry name" value="ACP-like_sf"/>
</dbReference>
<dbReference type="InterPro" id="IPR045851">
    <property type="entry name" value="AMP-bd_C_sf"/>
</dbReference>
<comment type="cofactor">
    <cofactor evidence="1">
        <name>pantetheine 4'-phosphate</name>
        <dbReference type="ChEBI" id="CHEBI:47942"/>
    </cofactor>
</comment>
<dbReference type="PROSITE" id="PS50075">
    <property type="entry name" value="CARRIER"/>
    <property type="match status" value="1"/>
</dbReference>
<accession>A0ABX3FW63</accession>
<dbReference type="Pfam" id="PF00668">
    <property type="entry name" value="Condensation"/>
    <property type="match status" value="1"/>
</dbReference>
<comment type="caution">
    <text evidence="5">The sequence shown here is derived from an EMBL/GenBank/DDBJ whole genome shotgun (WGS) entry which is preliminary data.</text>
</comment>
<dbReference type="InterPro" id="IPR001242">
    <property type="entry name" value="Condensation_dom"/>
</dbReference>
<evidence type="ECO:0000256" key="3">
    <source>
        <dbReference type="ARBA" id="ARBA00022553"/>
    </source>
</evidence>
<protein>
    <recommendedName>
        <fullName evidence="4">Carrier domain-containing protein</fullName>
    </recommendedName>
</protein>
<dbReference type="InterPro" id="IPR023213">
    <property type="entry name" value="CAT-like_dom_sf"/>
</dbReference>
<sequence length="1056" mass="111967">MTDGTTGDDRTPLTFGQELIRSGHRAGQEGAYGHHPVVALRLTGTLDRGALTSALRGLVARHEPLRTTFTGPDDGGPAGARVWPAGPVELEHADLAAPGTDPDRLEARVAELAARPYDLASGPLLRSLLIRLAADEHLLVLNAHRIAADTRSRAIITAELAELYAAAATGRTPRLPELPVRYAQYAAEQRARVTDAELAAQLDHWRGRLAGLPALRLPTDRPRTRARGRAAARHGFRVPAHTARGLADAARAHGGTLFAGLFAACQVLFSRHTGQEDLALGTLASGRPRPVLDGLVGAFDNPLLVRTRVRAEAPFTEVLADSCAALADALAHQDVPFERVRAALGEGKDAGDTPDVQVMVVLRGADEAAEPAQGPALAVSAVQPPGVPAAHDITVRFTETGTGELAGVLEYDAALFDAVTAQLLARHLSVLLAAAAADPARTVEELPLADEEELRLLLTDWAVNRADFPADRCVHELVADQARRRPDAVAVTAGLETLTYAELDARANRLAHLLVADGVRPGTFVAVCLPRGPELVTALLAVLKAGCAYLPLNPDYPEDRLGFMLSDAEVPLCLTESWLTGKLPSAGTRMIALDEQDEALAAQPATAPAVPVTADDPAYIMYTSGSTGTPKGAVIGHRSVVRLFCNADWVRLGTDDVMAQGSDVTFDAATLEIWGPLLAGGRMVVIDKDTLLDPAELTAALGRHGVTTLFVTTAVFNQIVAADPHAFGALRHVLFGGEAANSVRVAEVLAAAPPQRLVNLYGPTETAVLGTWHLIREADEHMPVPIGRAVANTTAYVLDDRLRPVPVGVAGELFIAGPGVARGYLNRPELTADRFLDNPHGEAPDHRMYRTGDLVRWTSAGVLEYVGRADHQVKVRGYRIEPGEIELVLQQHPDVGVALVAALADGDHKRLVGYVTPAAAGRRPQPAELREFVSARLPVHMVPSAVMCLEQFPLTASGKVDRKALPAPEHAAAPAEVQQPRTGTERLLAQIWSDVLGVPAVGVTDNFYELGGDSILGIRVVARAKKAGLVISAKDVFRKQTIAELATTAVAVAEAA</sequence>
<dbReference type="Proteomes" id="UP000187151">
    <property type="component" value="Unassembled WGS sequence"/>
</dbReference>
<dbReference type="InterPro" id="IPR009081">
    <property type="entry name" value="PP-bd_ACP"/>
</dbReference>
<dbReference type="Gene3D" id="3.40.50.980">
    <property type="match status" value="2"/>
</dbReference>
<dbReference type="Pfam" id="PF13193">
    <property type="entry name" value="AMP-binding_C"/>
    <property type="match status" value="1"/>
</dbReference>
<dbReference type="CDD" id="cd19531">
    <property type="entry name" value="LCL_NRPS-like"/>
    <property type="match status" value="1"/>
</dbReference>
<dbReference type="InterPro" id="IPR010071">
    <property type="entry name" value="AA_adenyl_dom"/>
</dbReference>
<evidence type="ECO:0000256" key="2">
    <source>
        <dbReference type="ARBA" id="ARBA00022450"/>
    </source>
</evidence>
<dbReference type="NCBIfam" id="TIGR01733">
    <property type="entry name" value="AA-adenyl-dom"/>
    <property type="match status" value="1"/>
</dbReference>
<dbReference type="Gene3D" id="3.30.559.30">
    <property type="entry name" value="Nonribosomal peptide synthetase, condensation domain"/>
    <property type="match status" value="1"/>
</dbReference>
<evidence type="ECO:0000256" key="1">
    <source>
        <dbReference type="ARBA" id="ARBA00001957"/>
    </source>
</evidence>
<dbReference type="PROSITE" id="PS00012">
    <property type="entry name" value="PHOSPHOPANTETHEINE"/>
    <property type="match status" value="1"/>
</dbReference>
<dbReference type="InterPro" id="IPR000873">
    <property type="entry name" value="AMP-dep_synth/lig_dom"/>
</dbReference>
<dbReference type="InterPro" id="IPR020806">
    <property type="entry name" value="PKS_PP-bd"/>
</dbReference>
<evidence type="ECO:0000313" key="5">
    <source>
        <dbReference type="EMBL" id="OLZ50805.1"/>
    </source>
</evidence>
<dbReference type="InterPro" id="IPR020845">
    <property type="entry name" value="AMP-binding_CS"/>
</dbReference>
<dbReference type="PROSITE" id="PS00455">
    <property type="entry name" value="AMP_BINDING"/>
    <property type="match status" value="1"/>
</dbReference>
<dbReference type="SUPFAM" id="SSF56801">
    <property type="entry name" value="Acetyl-CoA synthetase-like"/>
    <property type="match status" value="1"/>
</dbReference>
<keyword evidence="3" id="KW-0597">Phosphoprotein</keyword>
<dbReference type="SUPFAM" id="SSF47336">
    <property type="entry name" value="ACP-like"/>
    <property type="match status" value="1"/>
</dbReference>
<dbReference type="Gene3D" id="1.10.1200.10">
    <property type="entry name" value="ACP-like"/>
    <property type="match status" value="1"/>
</dbReference>
<proteinExistence type="predicted"/>
<gene>
    <name evidence="5" type="ORF">AVW11_32300</name>
</gene>
<evidence type="ECO:0000313" key="6">
    <source>
        <dbReference type="Proteomes" id="UP000187151"/>
    </source>
</evidence>
<dbReference type="InterPro" id="IPR006162">
    <property type="entry name" value="Ppantetheine_attach_site"/>
</dbReference>
<feature type="domain" description="Carrier" evidence="4">
    <location>
        <begin position="979"/>
        <end position="1053"/>
    </location>
</feature>
<dbReference type="InterPro" id="IPR025110">
    <property type="entry name" value="AMP-bd_C"/>
</dbReference>
<dbReference type="SUPFAM" id="SSF52777">
    <property type="entry name" value="CoA-dependent acyltransferases"/>
    <property type="match status" value="2"/>
</dbReference>
<dbReference type="Pfam" id="PF00501">
    <property type="entry name" value="AMP-binding"/>
    <property type="match status" value="1"/>
</dbReference>
<dbReference type="Pfam" id="PF00550">
    <property type="entry name" value="PP-binding"/>
    <property type="match status" value="1"/>
</dbReference>
<evidence type="ECO:0000259" key="4">
    <source>
        <dbReference type="PROSITE" id="PS50075"/>
    </source>
</evidence>
<keyword evidence="6" id="KW-1185">Reference proteome</keyword>
<dbReference type="EMBL" id="MQUR01000124">
    <property type="protein sequence ID" value="OLZ50805.1"/>
    <property type="molecule type" value="Genomic_DNA"/>
</dbReference>
<dbReference type="Gene3D" id="3.30.300.30">
    <property type="match status" value="1"/>
</dbReference>
<dbReference type="Gene3D" id="3.30.559.10">
    <property type="entry name" value="Chloramphenicol acetyltransferase-like domain"/>
    <property type="match status" value="1"/>
</dbReference>
<dbReference type="SMART" id="SM00823">
    <property type="entry name" value="PKS_PP"/>
    <property type="match status" value="1"/>
</dbReference>
<dbReference type="PANTHER" id="PTHR45527:SF1">
    <property type="entry name" value="FATTY ACID SYNTHASE"/>
    <property type="match status" value="1"/>
</dbReference>
<dbReference type="Gene3D" id="2.30.38.10">
    <property type="entry name" value="Luciferase, Domain 3"/>
    <property type="match status" value="1"/>
</dbReference>
<keyword evidence="2" id="KW-0596">Phosphopantetheine</keyword>
<dbReference type="PANTHER" id="PTHR45527">
    <property type="entry name" value="NONRIBOSOMAL PEPTIDE SYNTHETASE"/>
    <property type="match status" value="1"/>
</dbReference>
<organism evidence="5 6">
    <name type="scientific">Streptomyces amritsarensis</name>
    <dbReference type="NCBI Taxonomy" id="681158"/>
    <lineage>
        <taxon>Bacteria</taxon>
        <taxon>Bacillati</taxon>
        <taxon>Actinomycetota</taxon>
        <taxon>Actinomycetes</taxon>
        <taxon>Kitasatosporales</taxon>
        <taxon>Streptomycetaceae</taxon>
        <taxon>Streptomyces</taxon>
    </lineage>
</organism>